<dbReference type="SUPFAM" id="SSF51351">
    <property type="entry name" value="Triosephosphate isomerase (TIM)"/>
    <property type="match status" value="1"/>
</dbReference>
<comment type="pathway">
    <text evidence="2">Carbohydrate degradation; glycolysis; D-glyceraldehyde 3-phosphate from glycerone phosphate: step 1/1.</text>
</comment>
<evidence type="ECO:0000313" key="3">
    <source>
        <dbReference type="EMBL" id="OQJ61842.1"/>
    </source>
</evidence>
<sequence length="269" mass="27713">MPAQPAARSTLVGVSLKMHLGHAETVAWCEAVADVARAHPAIAGGEAELVVLPSYLSVPAALGILDGVAAVGAQDLADEDSGAFTGEVSGGQIRELGGAFVEVGHAERRRLFGETDEVVRRKADAALRNGLVPLICVGEEGRGDPADAARECVRQLDDALARAAEAGHGGRIVVAYEPYWAIGAAEPASDAHIRAVCRELRAHVRTLDANPGSAVVYGGSAGPGLLTRIGDGVDGLFLGRFAHDPRAVRAILDEVHARAAARPAPGASR</sequence>
<keyword evidence="4" id="KW-1185">Reference proteome</keyword>
<dbReference type="UniPathway" id="UPA00109">
    <property type="reaction ID" value="UER00189"/>
</dbReference>
<gene>
    <name evidence="3" type="ORF">B5P24_01735</name>
</gene>
<comment type="pathway">
    <text evidence="2">Carbohydrate biosynthesis; gluconeogenesis.</text>
</comment>
<dbReference type="PANTHER" id="PTHR21139:SF2">
    <property type="entry name" value="TRIOSEPHOSPHATE ISOMERASE"/>
    <property type="match status" value="1"/>
</dbReference>
<dbReference type="GO" id="GO:0006096">
    <property type="term" value="P:glycolytic process"/>
    <property type="evidence" value="ECO:0007669"/>
    <property type="project" value="UniProtKB-UniPathway"/>
</dbReference>
<dbReference type="InterPro" id="IPR013785">
    <property type="entry name" value="Aldolase_TIM"/>
</dbReference>
<evidence type="ECO:0000313" key="4">
    <source>
        <dbReference type="Proteomes" id="UP000215316"/>
    </source>
</evidence>
<dbReference type="CDD" id="cd00311">
    <property type="entry name" value="TIM"/>
    <property type="match status" value="1"/>
</dbReference>
<comment type="catalytic activity">
    <reaction evidence="2">
        <text>D-glyceraldehyde 3-phosphate = dihydroxyacetone phosphate</text>
        <dbReference type="Rhea" id="RHEA:18585"/>
        <dbReference type="ChEBI" id="CHEBI:57642"/>
        <dbReference type="ChEBI" id="CHEBI:59776"/>
        <dbReference type="EC" id="5.3.1.1"/>
    </reaction>
</comment>
<protein>
    <recommendedName>
        <fullName evidence="2">Triosephosphate isomerase</fullName>
        <ecNumber evidence="2">5.3.1.1</ecNumber>
    </recommendedName>
</protein>
<dbReference type="AlphaFoldDB" id="A0A225CJA4"/>
<keyword evidence="2" id="KW-0324">Glycolysis</keyword>
<dbReference type="RefSeq" id="WP_094126247.1">
    <property type="nucleotide sequence ID" value="NZ_JBHUJP010000004.1"/>
</dbReference>
<dbReference type="InterPro" id="IPR000652">
    <property type="entry name" value="Triosephosphate_isomerase"/>
</dbReference>
<accession>A0A225CJA4</accession>
<reference evidence="3" key="1">
    <citation type="submission" date="2017-08" db="EMBL/GenBank/DDBJ databases">
        <title>Genomes of multiple Clavibacter strains from different subspecies.</title>
        <authorList>
            <person name="Yuan X.-K."/>
            <person name="Li X.-S."/>
            <person name="Nie J."/>
            <person name="De Boer S.H."/>
        </authorList>
    </citation>
    <scope>NUCLEOTIDE SEQUENCE [LARGE SCALE GENOMIC DNA]</scope>
    <source>
        <strain evidence="3">ATCC 33566</strain>
    </source>
</reference>
<comment type="subunit">
    <text evidence="2">Homodimer.</text>
</comment>
<dbReference type="GO" id="GO:0004807">
    <property type="term" value="F:triose-phosphate isomerase activity"/>
    <property type="evidence" value="ECO:0007669"/>
    <property type="project" value="UniProtKB-EC"/>
</dbReference>
<dbReference type="OrthoDB" id="9809429at2"/>
<dbReference type="GO" id="GO:0005829">
    <property type="term" value="C:cytosol"/>
    <property type="evidence" value="ECO:0007669"/>
    <property type="project" value="TreeGrafter"/>
</dbReference>
<dbReference type="GO" id="GO:0006094">
    <property type="term" value="P:gluconeogenesis"/>
    <property type="evidence" value="ECO:0007669"/>
    <property type="project" value="UniProtKB-UniPathway"/>
</dbReference>
<dbReference type="PROSITE" id="PS51440">
    <property type="entry name" value="TIM_2"/>
    <property type="match status" value="1"/>
</dbReference>
<comment type="subcellular location">
    <subcellularLocation>
        <location evidence="2">Cytoplasm</location>
    </subcellularLocation>
</comment>
<proteinExistence type="inferred from homology"/>
<organism evidence="3 4">
    <name type="scientific">Clavibacter tessellarius</name>
    <dbReference type="NCBI Taxonomy" id="31965"/>
    <lineage>
        <taxon>Bacteria</taxon>
        <taxon>Bacillati</taxon>
        <taxon>Actinomycetota</taxon>
        <taxon>Actinomycetes</taxon>
        <taxon>Micrococcales</taxon>
        <taxon>Microbacteriaceae</taxon>
        <taxon>Clavibacter</taxon>
    </lineage>
</organism>
<dbReference type="Proteomes" id="UP000215316">
    <property type="component" value="Unassembled WGS sequence"/>
</dbReference>
<comment type="caution">
    <text evidence="3">The sequence shown here is derived from an EMBL/GenBank/DDBJ whole genome shotgun (WGS) entry which is preliminary data.</text>
</comment>
<dbReference type="GO" id="GO:0046166">
    <property type="term" value="P:glyceraldehyde-3-phosphate biosynthetic process"/>
    <property type="evidence" value="ECO:0007669"/>
    <property type="project" value="TreeGrafter"/>
</dbReference>
<dbReference type="GO" id="GO:0019563">
    <property type="term" value="P:glycerol catabolic process"/>
    <property type="evidence" value="ECO:0007669"/>
    <property type="project" value="TreeGrafter"/>
</dbReference>
<dbReference type="InterPro" id="IPR035990">
    <property type="entry name" value="TIM_sf"/>
</dbReference>
<keyword evidence="2" id="KW-0312">Gluconeogenesis</keyword>
<dbReference type="EMBL" id="MZMQ01000001">
    <property type="protein sequence ID" value="OQJ61842.1"/>
    <property type="molecule type" value="Genomic_DNA"/>
</dbReference>
<dbReference type="EC" id="5.3.1.1" evidence="2"/>
<keyword evidence="1 2" id="KW-0413">Isomerase</keyword>
<dbReference type="Gene3D" id="3.20.20.70">
    <property type="entry name" value="Aldolase class I"/>
    <property type="match status" value="1"/>
</dbReference>
<evidence type="ECO:0000256" key="1">
    <source>
        <dbReference type="ARBA" id="ARBA00023235"/>
    </source>
</evidence>
<dbReference type="UniPathway" id="UPA00138"/>
<name>A0A225CJA4_9MICO</name>
<keyword evidence="2" id="KW-0963">Cytoplasm</keyword>
<comment type="similarity">
    <text evidence="2">Belongs to the triosephosphate isomerase family.</text>
</comment>
<dbReference type="Pfam" id="PF00121">
    <property type="entry name" value="TIM"/>
    <property type="match status" value="1"/>
</dbReference>
<dbReference type="PANTHER" id="PTHR21139">
    <property type="entry name" value="TRIOSEPHOSPHATE ISOMERASE"/>
    <property type="match status" value="1"/>
</dbReference>
<evidence type="ECO:0000256" key="2">
    <source>
        <dbReference type="RuleBase" id="RU363013"/>
    </source>
</evidence>